<keyword evidence="2" id="KW-0808">Transferase</keyword>
<evidence type="ECO:0000313" key="3">
    <source>
        <dbReference type="Proteomes" id="UP000245680"/>
    </source>
</evidence>
<comment type="caution">
    <text evidence="2">The sequence shown here is derived from an EMBL/GenBank/DDBJ whole genome shotgun (WGS) entry which is preliminary data.</text>
</comment>
<dbReference type="OrthoDB" id="6293260at2"/>
<feature type="domain" description="N-acetyltransferase" evidence="1">
    <location>
        <begin position="12"/>
        <end position="167"/>
    </location>
</feature>
<dbReference type="GO" id="GO:0016747">
    <property type="term" value="F:acyltransferase activity, transferring groups other than amino-acyl groups"/>
    <property type="evidence" value="ECO:0007669"/>
    <property type="project" value="InterPro"/>
</dbReference>
<dbReference type="InterPro" id="IPR000182">
    <property type="entry name" value="GNAT_dom"/>
</dbReference>
<dbReference type="SUPFAM" id="SSF55729">
    <property type="entry name" value="Acyl-CoA N-acyltransferases (Nat)"/>
    <property type="match status" value="1"/>
</dbReference>
<protein>
    <submittedName>
        <fullName evidence="2">GNAT family N-acetyltransferase</fullName>
    </submittedName>
</protein>
<gene>
    <name evidence="2" type="ORF">DKT77_03775</name>
</gene>
<dbReference type="Gene3D" id="3.40.630.30">
    <property type="match status" value="1"/>
</dbReference>
<evidence type="ECO:0000313" key="2">
    <source>
        <dbReference type="EMBL" id="PWR03844.1"/>
    </source>
</evidence>
<dbReference type="InterPro" id="IPR016181">
    <property type="entry name" value="Acyl_CoA_acyltransferase"/>
</dbReference>
<evidence type="ECO:0000259" key="1">
    <source>
        <dbReference type="PROSITE" id="PS51186"/>
    </source>
</evidence>
<dbReference type="PANTHER" id="PTHR43792">
    <property type="entry name" value="GNAT FAMILY, PUTATIVE (AFU_ORTHOLOGUE AFUA_3G00765)-RELATED-RELATED"/>
    <property type="match status" value="1"/>
</dbReference>
<dbReference type="Proteomes" id="UP000245680">
    <property type="component" value="Unassembled WGS sequence"/>
</dbReference>
<accession>A0A2V2LK21</accession>
<proteinExistence type="predicted"/>
<reference evidence="2 3" key="1">
    <citation type="submission" date="2018-05" db="EMBL/GenBank/DDBJ databases">
        <title>Rhodobacteraceae gen. nov., sp. nov. isolated from sea water.</title>
        <authorList>
            <person name="Ren Y."/>
        </authorList>
    </citation>
    <scope>NUCLEOTIDE SEQUENCE [LARGE SCALE GENOMIC DNA]</scope>
    <source>
        <strain evidence="2 3">TG-679</strain>
    </source>
</reference>
<dbReference type="PROSITE" id="PS51186">
    <property type="entry name" value="GNAT"/>
    <property type="match status" value="1"/>
</dbReference>
<keyword evidence="3" id="KW-1185">Reference proteome</keyword>
<organism evidence="2 3">
    <name type="scientific">Meridianimarinicoccus roseus</name>
    <dbReference type="NCBI Taxonomy" id="2072018"/>
    <lineage>
        <taxon>Bacteria</taxon>
        <taxon>Pseudomonadati</taxon>
        <taxon>Pseudomonadota</taxon>
        <taxon>Alphaproteobacteria</taxon>
        <taxon>Rhodobacterales</taxon>
        <taxon>Paracoccaceae</taxon>
        <taxon>Meridianimarinicoccus</taxon>
    </lineage>
</organism>
<dbReference type="RefSeq" id="WP_109810405.1">
    <property type="nucleotide sequence ID" value="NZ_QGKU01000015.1"/>
</dbReference>
<dbReference type="AlphaFoldDB" id="A0A2V2LK21"/>
<dbReference type="Pfam" id="PF13302">
    <property type="entry name" value="Acetyltransf_3"/>
    <property type="match status" value="1"/>
</dbReference>
<sequence length="167" mass="18617">MADIPVLTTARLTLRAMRAADWPCFRALMASPRARHMGGPFDDTAAWGMFCADHAQWDLFGTGALMIDDRATGDCLGQVGVNAGPLFPERELGWFVYPQAEARGIAFEAASALRDWTRDVRRLDTLVSYVDPDNARSVRLAERLGAVQDPDAPRPDPDDLVFRHFRR</sequence>
<dbReference type="InterPro" id="IPR051531">
    <property type="entry name" value="N-acetyltransferase"/>
</dbReference>
<dbReference type="EMBL" id="QGKU01000015">
    <property type="protein sequence ID" value="PWR03844.1"/>
    <property type="molecule type" value="Genomic_DNA"/>
</dbReference>
<name>A0A2V2LK21_9RHOB</name>
<dbReference type="PANTHER" id="PTHR43792:SF1">
    <property type="entry name" value="N-ACETYLTRANSFERASE DOMAIN-CONTAINING PROTEIN"/>
    <property type="match status" value="1"/>
</dbReference>